<dbReference type="InterPro" id="IPR026444">
    <property type="entry name" value="Secre_tail"/>
</dbReference>
<dbReference type="PROSITE" id="PS50853">
    <property type="entry name" value="FN3"/>
    <property type="match status" value="1"/>
</dbReference>
<sequence length="639" mass="70112">MIVNIILCLILAGSNQLYKTGEDGAVLFIGNIPGTCENILTPPQQMPGWPCYMGVHPNYKPSGVNLADINNDGDLEIIAGSTNNLVYIWDYQGNNMPGWPVTLPAPVQAKTAIGDVDNNGDIEIVVAARNGYVNIYNDDGTAFPNWPQNANGVLGLISPTLFDLNGDGDLEIIMVQMQSGQPGHVYVWHPDGQVYSGWPQNTDYLGVATASVADIDNDSLFEIVALSYRSVYVWDQNGNTKTGWPKLNVASGMSYAQPVLADLDEDNDLEILHSYYLSNQDYVGIYHHDGANFSGWPQTYPGPQTYTTPVTADIDMDDDLEIFGGGHVFGGNDFSVRHHTGTQVAGWPVQVGMLECSPIVFDVDDDGQREILVANNSTPGSFYAFEGNGTYVTDWPTPTTAAALVNSAAVGDVDGDGDIEIALVVMDGTVNLWTLDSVAYRGYLVDWKTFFHDDWNTGWFHPAAPQNLSAENSPWWIRLQWDANTESDIAGYNIYRCDSSGGPYTKINDTLVTGLNYYDTPDSETVYYYYCITAQTRGFAESRLSNEVSGYIGISENDNNYTGRTNIKPNPFFDQISFVTGKGMPLMVTIFDITGSRIYESTGTGELIWRPGSSIPAGVYLVEIKAADNLQRYSIIKLK</sequence>
<evidence type="ECO:0000256" key="3">
    <source>
        <dbReference type="ARBA" id="ARBA00022729"/>
    </source>
</evidence>
<dbReference type="Pfam" id="PF13517">
    <property type="entry name" value="FG-GAP_3"/>
    <property type="match status" value="3"/>
</dbReference>
<dbReference type="Proteomes" id="UP000177025">
    <property type="component" value="Unassembled WGS sequence"/>
</dbReference>
<dbReference type="InterPro" id="IPR013517">
    <property type="entry name" value="FG-GAP"/>
</dbReference>
<dbReference type="SUPFAM" id="SSF49265">
    <property type="entry name" value="Fibronectin type III"/>
    <property type="match status" value="1"/>
</dbReference>
<feature type="domain" description="Fibronectin type-III" evidence="6">
    <location>
        <begin position="461"/>
        <end position="555"/>
    </location>
</feature>
<evidence type="ECO:0000256" key="2">
    <source>
        <dbReference type="ARBA" id="ARBA00022692"/>
    </source>
</evidence>
<dbReference type="InterPro" id="IPR013783">
    <property type="entry name" value="Ig-like_fold"/>
</dbReference>
<evidence type="ECO:0000256" key="4">
    <source>
        <dbReference type="ARBA" id="ARBA00022989"/>
    </source>
</evidence>
<evidence type="ECO:0000256" key="1">
    <source>
        <dbReference type="ARBA" id="ARBA00004167"/>
    </source>
</evidence>
<dbReference type="EMBL" id="MEUM01000081">
    <property type="protein sequence ID" value="OGC42137.1"/>
    <property type="molecule type" value="Genomic_DNA"/>
</dbReference>
<keyword evidence="3" id="KW-0732">Signal</keyword>
<comment type="subcellular location">
    <subcellularLocation>
        <location evidence="1">Membrane</location>
        <topology evidence="1">Single-pass membrane protein</topology>
    </subcellularLocation>
</comment>
<gene>
    <name evidence="7" type="ORF">A2Y85_02905</name>
</gene>
<name>A0A1F4UB57_UNCW3</name>
<evidence type="ECO:0000256" key="5">
    <source>
        <dbReference type="ARBA" id="ARBA00023136"/>
    </source>
</evidence>
<keyword evidence="5" id="KW-0472">Membrane</keyword>
<dbReference type="SUPFAM" id="SSF69318">
    <property type="entry name" value="Integrin alpha N-terminal domain"/>
    <property type="match status" value="2"/>
</dbReference>
<organism evidence="7 8">
    <name type="scientific">candidate division WOR-3 bacterium RBG_13_43_14</name>
    <dbReference type="NCBI Taxonomy" id="1802590"/>
    <lineage>
        <taxon>Bacteria</taxon>
        <taxon>Bacteria division WOR-3</taxon>
    </lineage>
</organism>
<dbReference type="InterPro" id="IPR045232">
    <property type="entry name" value="FAM234"/>
</dbReference>
<dbReference type="AlphaFoldDB" id="A0A1F4UB57"/>
<proteinExistence type="predicted"/>
<dbReference type="GO" id="GO:0016020">
    <property type="term" value="C:membrane"/>
    <property type="evidence" value="ECO:0007669"/>
    <property type="project" value="UniProtKB-SubCell"/>
</dbReference>
<reference evidence="7 8" key="1">
    <citation type="journal article" date="2016" name="Nat. Commun.">
        <title>Thousands of microbial genomes shed light on interconnected biogeochemical processes in an aquifer system.</title>
        <authorList>
            <person name="Anantharaman K."/>
            <person name="Brown C.T."/>
            <person name="Hug L.A."/>
            <person name="Sharon I."/>
            <person name="Castelle C.J."/>
            <person name="Probst A.J."/>
            <person name="Thomas B.C."/>
            <person name="Singh A."/>
            <person name="Wilkins M.J."/>
            <person name="Karaoz U."/>
            <person name="Brodie E.L."/>
            <person name="Williams K.H."/>
            <person name="Hubbard S.S."/>
            <person name="Banfield J.F."/>
        </authorList>
    </citation>
    <scope>NUCLEOTIDE SEQUENCE [LARGE SCALE GENOMIC DNA]</scope>
</reference>
<dbReference type="PANTHER" id="PTHR21419:SF23">
    <property type="entry name" value="PROTEIN DEFECTIVE IN EXINE FORMATION 1"/>
    <property type="match status" value="1"/>
</dbReference>
<dbReference type="PANTHER" id="PTHR21419">
    <property type="match status" value="1"/>
</dbReference>
<dbReference type="Gene3D" id="2.60.40.10">
    <property type="entry name" value="Immunoglobulins"/>
    <property type="match status" value="1"/>
</dbReference>
<dbReference type="InterPro" id="IPR036116">
    <property type="entry name" value="FN3_sf"/>
</dbReference>
<keyword evidence="2" id="KW-0812">Transmembrane</keyword>
<dbReference type="NCBIfam" id="TIGR04183">
    <property type="entry name" value="Por_Secre_tail"/>
    <property type="match status" value="1"/>
</dbReference>
<comment type="caution">
    <text evidence="7">The sequence shown here is derived from an EMBL/GenBank/DDBJ whole genome shotgun (WGS) entry which is preliminary data.</text>
</comment>
<keyword evidence="4" id="KW-1133">Transmembrane helix</keyword>
<dbReference type="InterPro" id="IPR003961">
    <property type="entry name" value="FN3_dom"/>
</dbReference>
<dbReference type="InterPro" id="IPR028994">
    <property type="entry name" value="Integrin_alpha_N"/>
</dbReference>
<evidence type="ECO:0000313" key="8">
    <source>
        <dbReference type="Proteomes" id="UP000177025"/>
    </source>
</evidence>
<dbReference type="Gene3D" id="2.130.10.130">
    <property type="entry name" value="Integrin alpha, N-terminal"/>
    <property type="match status" value="1"/>
</dbReference>
<evidence type="ECO:0000313" key="7">
    <source>
        <dbReference type="EMBL" id="OGC42137.1"/>
    </source>
</evidence>
<protein>
    <recommendedName>
        <fullName evidence="6">Fibronectin type-III domain-containing protein</fullName>
    </recommendedName>
</protein>
<accession>A0A1F4UB57</accession>
<evidence type="ECO:0000259" key="6">
    <source>
        <dbReference type="PROSITE" id="PS50853"/>
    </source>
</evidence>